<evidence type="ECO:0000313" key="2">
    <source>
        <dbReference type="EMBL" id="MBB4689038.1"/>
    </source>
</evidence>
<protein>
    <recommendedName>
        <fullName evidence="1">A-factor biosynthesis hotdog domain-containing protein</fullName>
    </recommendedName>
</protein>
<proteinExistence type="predicted"/>
<evidence type="ECO:0000313" key="3">
    <source>
        <dbReference type="Proteomes" id="UP000581769"/>
    </source>
</evidence>
<dbReference type="Proteomes" id="UP000581769">
    <property type="component" value="Unassembled WGS sequence"/>
</dbReference>
<dbReference type="GO" id="GO:0016740">
    <property type="term" value="F:transferase activity"/>
    <property type="evidence" value="ECO:0007669"/>
    <property type="project" value="InterPro"/>
</dbReference>
<reference evidence="2 3" key="1">
    <citation type="submission" date="2020-08" db="EMBL/GenBank/DDBJ databases">
        <title>Sequencing the genomes of 1000 actinobacteria strains.</title>
        <authorList>
            <person name="Klenk H.-P."/>
        </authorList>
    </citation>
    <scope>NUCLEOTIDE SEQUENCE [LARGE SCALE GENOMIC DNA]</scope>
    <source>
        <strain evidence="2 3">DSM 45859</strain>
    </source>
</reference>
<keyword evidence="3" id="KW-1185">Reference proteome</keyword>
<feature type="domain" description="A-factor biosynthesis hotdog" evidence="1">
    <location>
        <begin position="37"/>
        <end position="168"/>
    </location>
</feature>
<dbReference type="EMBL" id="JACHMG010000001">
    <property type="protein sequence ID" value="MBB4689038.1"/>
    <property type="molecule type" value="Genomic_DNA"/>
</dbReference>
<dbReference type="Pfam" id="PF03756">
    <property type="entry name" value="AfsA"/>
    <property type="match status" value="2"/>
</dbReference>
<dbReference type="NCBIfam" id="NF041195">
    <property type="entry name" value="ScbA_BarX_GamBu"/>
    <property type="match status" value="1"/>
</dbReference>
<name>A0A840J6L3_9PSEU</name>
<dbReference type="RefSeq" id="WP_184783635.1">
    <property type="nucleotide sequence ID" value="NZ_JACHMG010000001.1"/>
</dbReference>
<sequence length="322" mass="35061">MVGSLLHESAGRNFTTTRDEVPGACSVDFQRTIPRSLVHRAAVSEVFVTDLNIVSSGRFEVGAQWPRWHGFFGPRTGSVHDPLLYLETIRQAAILITHRAYGVPLSHSFISDSKSYTLDAAGMATEGSPVEVVLQATAHDVTYRGKHLGGTRLEFGCFRDGVLIGTASESGRIVSPAVYRRLRGDHFAATPFQAPRLSTVEPQLVGRDRREDVLLAATPEPGTWLVRADPEHPVLFDHSVDHLPGMVVLEAARQAALLTIGEPHALPVRAEFSFSSYLEFDAECRVVTDELEPDSDGARVVRVALEQNGRAAATGTLAMRVS</sequence>
<dbReference type="InterPro" id="IPR005509">
    <property type="entry name" value="AfsA_hotdog_dom"/>
</dbReference>
<gene>
    <name evidence="2" type="ORF">BJY18_006523</name>
</gene>
<comment type="caution">
    <text evidence="2">The sequence shown here is derived from an EMBL/GenBank/DDBJ whole genome shotgun (WGS) entry which is preliminary data.</text>
</comment>
<dbReference type="InterPro" id="IPR047757">
    <property type="entry name" value="AfsA-like"/>
</dbReference>
<dbReference type="AlphaFoldDB" id="A0A840J6L3"/>
<feature type="domain" description="A-factor biosynthesis hotdog" evidence="1">
    <location>
        <begin position="204"/>
        <end position="320"/>
    </location>
</feature>
<organism evidence="2 3">
    <name type="scientific">Amycolatopsis jiangsuensis</name>
    <dbReference type="NCBI Taxonomy" id="1181879"/>
    <lineage>
        <taxon>Bacteria</taxon>
        <taxon>Bacillati</taxon>
        <taxon>Actinomycetota</taxon>
        <taxon>Actinomycetes</taxon>
        <taxon>Pseudonocardiales</taxon>
        <taxon>Pseudonocardiaceae</taxon>
        <taxon>Amycolatopsis</taxon>
    </lineage>
</organism>
<accession>A0A840J6L3</accession>
<evidence type="ECO:0000259" key="1">
    <source>
        <dbReference type="Pfam" id="PF03756"/>
    </source>
</evidence>